<proteinExistence type="predicted"/>
<reference evidence="1" key="1">
    <citation type="submission" date="2022-11" db="EMBL/GenBank/DDBJ databases">
        <title>Robbsia betulipollinis sp. nov., isolated from pollen of birch (Betula pendula).</title>
        <authorList>
            <person name="Shi H."/>
            <person name="Ambika Manirajan B."/>
            <person name="Ratering S."/>
            <person name="Geissler-Plaum R."/>
            <person name="Schnell S."/>
        </authorList>
    </citation>
    <scope>NUCLEOTIDE SEQUENCE</scope>
    <source>
        <strain evidence="1">Bb-Pol-6</strain>
    </source>
</reference>
<accession>A0ABT3ZI51</accession>
<evidence type="ECO:0000313" key="2">
    <source>
        <dbReference type="Proteomes" id="UP001082899"/>
    </source>
</evidence>
<dbReference type="Gene3D" id="2.40.10.270">
    <property type="entry name" value="Bacteriophage SPP1 head-tail adaptor protein"/>
    <property type="match status" value="1"/>
</dbReference>
<sequence>MRAGTLNRLVEIQQPGDVKDKLGQPVPGWVRFARPWANIRTVNGREYAAADSERSEVTTSIQIRYRDDITTSMRVVHRGVVYKIHAVLPDEAGRECVYLACSNGGSNG</sequence>
<protein>
    <submittedName>
        <fullName evidence="1">Phage head closure protein</fullName>
    </submittedName>
</protein>
<dbReference type="InterPro" id="IPR008767">
    <property type="entry name" value="Phage_SPP1_head-tail_adaptor"/>
</dbReference>
<keyword evidence="2" id="KW-1185">Reference proteome</keyword>
<organism evidence="1 2">
    <name type="scientific">Robbsia betulipollinis</name>
    <dbReference type="NCBI Taxonomy" id="2981849"/>
    <lineage>
        <taxon>Bacteria</taxon>
        <taxon>Pseudomonadati</taxon>
        <taxon>Pseudomonadota</taxon>
        <taxon>Betaproteobacteria</taxon>
        <taxon>Burkholderiales</taxon>
        <taxon>Burkholderiaceae</taxon>
        <taxon>Robbsia</taxon>
    </lineage>
</organism>
<dbReference type="Pfam" id="PF05521">
    <property type="entry name" value="Phage_HCP"/>
    <property type="match status" value="1"/>
</dbReference>
<dbReference type="RefSeq" id="WP_267844781.1">
    <property type="nucleotide sequence ID" value="NZ_JAPMXC010000001.1"/>
</dbReference>
<evidence type="ECO:0000313" key="1">
    <source>
        <dbReference type="EMBL" id="MCY0385653.1"/>
    </source>
</evidence>
<dbReference type="EMBL" id="JAPMXC010000001">
    <property type="protein sequence ID" value="MCY0385653.1"/>
    <property type="molecule type" value="Genomic_DNA"/>
</dbReference>
<dbReference type="NCBIfam" id="TIGR01563">
    <property type="entry name" value="gp16_SPP1"/>
    <property type="match status" value="1"/>
</dbReference>
<name>A0ABT3ZI51_9BURK</name>
<dbReference type="InterPro" id="IPR038666">
    <property type="entry name" value="SSP1_head-tail_sf"/>
</dbReference>
<gene>
    <name evidence="1" type="ORF">OVY01_00035</name>
</gene>
<dbReference type="Proteomes" id="UP001082899">
    <property type="component" value="Unassembled WGS sequence"/>
</dbReference>
<comment type="caution">
    <text evidence="1">The sequence shown here is derived from an EMBL/GenBank/DDBJ whole genome shotgun (WGS) entry which is preliminary data.</text>
</comment>